<sequence length="235" mass="25152">MGAHPHGWWILLHLVLFVFWLGGDLGVFYSSRFVIDPRLTPAARATALAVMSGLDLAPKICLVLFLPSGVTLMALAPHGAHLFGIALFPWWFVALVWLFAAVWLALAVTTHRTHGRFPLVVRADLAARIAVIIGMAAAGCYALLATEPFGVTTDPRWLGGKILLYAAAIAAGIGIRITLRPFGSAFARLLGSGSDEQVEHALRRSVDGCLPYVWVIWGSVLAAAALGVFKPGAHL</sequence>
<feature type="transmembrane region" description="Helical" evidence="1">
    <location>
        <begin position="6"/>
        <end position="35"/>
    </location>
</feature>
<gene>
    <name evidence="2" type="ORF">DFR76_115213</name>
</gene>
<organism evidence="2 3">
    <name type="scientific">Nocardia pseudobrasiliensis</name>
    <dbReference type="NCBI Taxonomy" id="45979"/>
    <lineage>
        <taxon>Bacteria</taxon>
        <taxon>Bacillati</taxon>
        <taxon>Actinomycetota</taxon>
        <taxon>Actinomycetes</taxon>
        <taxon>Mycobacteriales</taxon>
        <taxon>Nocardiaceae</taxon>
        <taxon>Nocardia</taxon>
    </lineage>
</organism>
<feature type="transmembrane region" description="Helical" evidence="1">
    <location>
        <begin position="56"/>
        <end position="76"/>
    </location>
</feature>
<comment type="caution">
    <text evidence="2">The sequence shown here is derived from an EMBL/GenBank/DDBJ whole genome shotgun (WGS) entry which is preliminary data.</text>
</comment>
<accession>A0A370HPS9</accession>
<keyword evidence="1" id="KW-1133">Transmembrane helix</keyword>
<feature type="transmembrane region" description="Helical" evidence="1">
    <location>
        <begin position="209"/>
        <end position="229"/>
    </location>
</feature>
<dbReference type="EMBL" id="QQBC01000015">
    <property type="protein sequence ID" value="RDI60583.1"/>
    <property type="molecule type" value="Genomic_DNA"/>
</dbReference>
<dbReference type="Proteomes" id="UP000254869">
    <property type="component" value="Unassembled WGS sequence"/>
</dbReference>
<feature type="transmembrane region" description="Helical" evidence="1">
    <location>
        <begin position="125"/>
        <end position="145"/>
    </location>
</feature>
<evidence type="ECO:0000256" key="1">
    <source>
        <dbReference type="SAM" id="Phobius"/>
    </source>
</evidence>
<keyword evidence="1" id="KW-0812">Transmembrane</keyword>
<name>A0A370HPS9_9NOCA</name>
<feature type="transmembrane region" description="Helical" evidence="1">
    <location>
        <begin position="82"/>
        <end position="104"/>
    </location>
</feature>
<feature type="transmembrane region" description="Helical" evidence="1">
    <location>
        <begin position="157"/>
        <end position="179"/>
    </location>
</feature>
<dbReference type="AlphaFoldDB" id="A0A370HPS9"/>
<evidence type="ECO:0000313" key="2">
    <source>
        <dbReference type="EMBL" id="RDI60583.1"/>
    </source>
</evidence>
<keyword evidence="1" id="KW-0472">Membrane</keyword>
<reference evidence="2 3" key="1">
    <citation type="submission" date="2018-07" db="EMBL/GenBank/DDBJ databases">
        <title>Genomic Encyclopedia of Type Strains, Phase IV (KMG-IV): sequencing the most valuable type-strain genomes for metagenomic binning, comparative biology and taxonomic classification.</title>
        <authorList>
            <person name="Goeker M."/>
        </authorList>
    </citation>
    <scope>NUCLEOTIDE SEQUENCE [LARGE SCALE GENOMIC DNA]</scope>
    <source>
        <strain evidence="2 3">DSM 44290</strain>
    </source>
</reference>
<proteinExistence type="predicted"/>
<dbReference type="RefSeq" id="WP_068000840.1">
    <property type="nucleotide sequence ID" value="NZ_QQBC01000015.1"/>
</dbReference>
<evidence type="ECO:0000313" key="3">
    <source>
        <dbReference type="Proteomes" id="UP000254869"/>
    </source>
</evidence>
<dbReference type="STRING" id="1210086.GCA_001613105_04466"/>
<keyword evidence="3" id="KW-1185">Reference proteome</keyword>
<protein>
    <submittedName>
        <fullName evidence="2">Uncharacterized protein</fullName>
    </submittedName>
</protein>